<comment type="subcellular location">
    <subcellularLocation>
        <location evidence="1">Cell membrane</location>
        <topology evidence="1">Multi-pass membrane protein</topology>
    </subcellularLocation>
</comment>
<evidence type="ECO:0000256" key="5">
    <source>
        <dbReference type="ARBA" id="ARBA00023136"/>
    </source>
</evidence>
<sequence>MTFESALTFFVAIFIFGITPGPGIFAVLARALVLGGRSCFWLSFGMVISDICYLIFACLGLAAIAEHWGELFTVIRWAGAAYLCYLGWKLWTTPLDTEGEASSTAVPGRTGSFVQGFLISASNPKVILFYIAFLPTFMDLNALVFSDIVLASVLTLVALMMGLTLVAGFASMARRQFSSPVAMRRLNRSAGSLMIGAGAYLATRSS</sequence>
<dbReference type="EMBL" id="SACQ01000002">
    <property type="protein sequence ID" value="RVU31602.1"/>
    <property type="molecule type" value="Genomic_DNA"/>
</dbReference>
<dbReference type="GO" id="GO:0005886">
    <property type="term" value="C:plasma membrane"/>
    <property type="evidence" value="ECO:0007669"/>
    <property type="project" value="UniProtKB-SubCell"/>
</dbReference>
<dbReference type="Pfam" id="PF01810">
    <property type="entry name" value="LysE"/>
    <property type="match status" value="1"/>
</dbReference>
<evidence type="ECO:0000256" key="2">
    <source>
        <dbReference type="ARBA" id="ARBA00022475"/>
    </source>
</evidence>
<accession>A0A437QAL1</accession>
<comment type="caution">
    <text evidence="7">The sequence shown here is derived from an EMBL/GenBank/DDBJ whole genome shotgun (WGS) entry which is preliminary data.</text>
</comment>
<dbReference type="PANTHER" id="PTHR30086:SF20">
    <property type="entry name" value="ARGININE EXPORTER PROTEIN ARGO-RELATED"/>
    <property type="match status" value="1"/>
</dbReference>
<dbReference type="AlphaFoldDB" id="A0A437QAL1"/>
<evidence type="ECO:0000313" key="7">
    <source>
        <dbReference type="EMBL" id="RVU31602.1"/>
    </source>
</evidence>
<evidence type="ECO:0000313" key="8">
    <source>
        <dbReference type="Proteomes" id="UP000282818"/>
    </source>
</evidence>
<dbReference type="RefSeq" id="WP_127693461.1">
    <property type="nucleotide sequence ID" value="NZ_SACQ01000002.1"/>
</dbReference>
<keyword evidence="8" id="KW-1185">Reference proteome</keyword>
<protein>
    <submittedName>
        <fullName evidence="7">LysE family translocator</fullName>
    </submittedName>
</protein>
<feature type="transmembrane region" description="Helical" evidence="6">
    <location>
        <begin position="151"/>
        <end position="173"/>
    </location>
</feature>
<dbReference type="GO" id="GO:0015171">
    <property type="term" value="F:amino acid transmembrane transporter activity"/>
    <property type="evidence" value="ECO:0007669"/>
    <property type="project" value="TreeGrafter"/>
</dbReference>
<dbReference type="InterPro" id="IPR001123">
    <property type="entry name" value="LeuE-type"/>
</dbReference>
<feature type="transmembrane region" description="Helical" evidence="6">
    <location>
        <begin position="71"/>
        <end position="88"/>
    </location>
</feature>
<evidence type="ECO:0000256" key="3">
    <source>
        <dbReference type="ARBA" id="ARBA00022692"/>
    </source>
</evidence>
<gene>
    <name evidence="7" type="ORF">EOE65_06395</name>
</gene>
<keyword evidence="5 6" id="KW-0472">Membrane</keyword>
<feature type="transmembrane region" description="Helical" evidence="6">
    <location>
        <begin position="40"/>
        <end position="65"/>
    </location>
</feature>
<evidence type="ECO:0000256" key="1">
    <source>
        <dbReference type="ARBA" id="ARBA00004651"/>
    </source>
</evidence>
<keyword evidence="4 6" id="KW-1133">Transmembrane helix</keyword>
<feature type="transmembrane region" description="Helical" evidence="6">
    <location>
        <begin position="6"/>
        <end position="28"/>
    </location>
</feature>
<dbReference type="PIRSF" id="PIRSF006324">
    <property type="entry name" value="LeuE"/>
    <property type="match status" value="1"/>
</dbReference>
<keyword evidence="3 6" id="KW-0812">Transmembrane</keyword>
<dbReference type="PANTHER" id="PTHR30086">
    <property type="entry name" value="ARGININE EXPORTER PROTEIN ARGO"/>
    <property type="match status" value="1"/>
</dbReference>
<dbReference type="Proteomes" id="UP000282818">
    <property type="component" value="Unassembled WGS sequence"/>
</dbReference>
<organism evidence="7 8">
    <name type="scientific">Neptunomonas marina</name>
    <dbReference type="NCBI Taxonomy" id="1815562"/>
    <lineage>
        <taxon>Bacteria</taxon>
        <taxon>Pseudomonadati</taxon>
        <taxon>Pseudomonadota</taxon>
        <taxon>Gammaproteobacteria</taxon>
        <taxon>Oceanospirillales</taxon>
        <taxon>Oceanospirillaceae</taxon>
        <taxon>Neptunomonas</taxon>
    </lineage>
</organism>
<reference evidence="7 8" key="1">
    <citation type="submission" date="2019-01" db="EMBL/GenBank/DDBJ databases">
        <authorList>
            <person name="Chen W.-M."/>
        </authorList>
    </citation>
    <scope>NUCLEOTIDE SEQUENCE [LARGE SCALE GENOMIC DNA]</scope>
    <source>
        <strain evidence="7 8">HPM-16</strain>
    </source>
</reference>
<evidence type="ECO:0000256" key="6">
    <source>
        <dbReference type="SAM" id="Phobius"/>
    </source>
</evidence>
<proteinExistence type="predicted"/>
<name>A0A437QAL1_9GAMM</name>
<evidence type="ECO:0000256" key="4">
    <source>
        <dbReference type="ARBA" id="ARBA00022989"/>
    </source>
</evidence>
<feature type="transmembrane region" description="Helical" evidence="6">
    <location>
        <begin position="127"/>
        <end position="145"/>
    </location>
</feature>
<keyword evidence="2" id="KW-1003">Cell membrane</keyword>